<feature type="region of interest" description="Disordered" evidence="2">
    <location>
        <begin position="1"/>
        <end position="22"/>
    </location>
</feature>
<dbReference type="Pfam" id="PF07883">
    <property type="entry name" value="Cupin_2"/>
    <property type="match status" value="1"/>
</dbReference>
<protein>
    <submittedName>
        <fullName evidence="4">XRE family transcriptional regulator</fullName>
    </submittedName>
</protein>
<dbReference type="Proteomes" id="UP000294513">
    <property type="component" value="Unassembled WGS sequence"/>
</dbReference>
<dbReference type="CDD" id="cd00093">
    <property type="entry name" value="HTH_XRE"/>
    <property type="match status" value="1"/>
</dbReference>
<dbReference type="EMBL" id="SMKU01000077">
    <property type="protein sequence ID" value="TDD86810.1"/>
    <property type="molecule type" value="Genomic_DNA"/>
</dbReference>
<dbReference type="PANTHER" id="PTHR46797">
    <property type="entry name" value="HTH-TYPE TRANSCRIPTIONAL REGULATOR"/>
    <property type="match status" value="1"/>
</dbReference>
<name>A0A4R5BNR4_9ACTN</name>
<accession>A0A4R5BNR4</accession>
<proteinExistence type="predicted"/>
<dbReference type="GO" id="GO:0003700">
    <property type="term" value="F:DNA-binding transcription factor activity"/>
    <property type="evidence" value="ECO:0007669"/>
    <property type="project" value="TreeGrafter"/>
</dbReference>
<dbReference type="SUPFAM" id="SSF51182">
    <property type="entry name" value="RmlC-like cupins"/>
    <property type="match status" value="1"/>
</dbReference>
<feature type="domain" description="HTH cro/C1-type" evidence="3">
    <location>
        <begin position="36"/>
        <end position="90"/>
    </location>
</feature>
<dbReference type="CDD" id="cd02209">
    <property type="entry name" value="cupin_XRE_C"/>
    <property type="match status" value="1"/>
</dbReference>
<dbReference type="OrthoDB" id="3172468at2"/>
<reference evidence="4 5" key="1">
    <citation type="submission" date="2019-03" db="EMBL/GenBank/DDBJ databases">
        <title>Draft genome sequences of novel Actinobacteria.</title>
        <authorList>
            <person name="Sahin N."/>
            <person name="Ay H."/>
            <person name="Saygin H."/>
        </authorList>
    </citation>
    <scope>NUCLEOTIDE SEQUENCE [LARGE SCALE GENOMIC DNA]</scope>
    <source>
        <strain evidence="4 5">H3C3</strain>
    </source>
</reference>
<dbReference type="SUPFAM" id="SSF47413">
    <property type="entry name" value="lambda repressor-like DNA-binding domains"/>
    <property type="match status" value="1"/>
</dbReference>
<keyword evidence="1" id="KW-0238">DNA-binding</keyword>
<dbReference type="InterPro" id="IPR050807">
    <property type="entry name" value="TransReg_Diox_bact_type"/>
</dbReference>
<dbReference type="GO" id="GO:0005829">
    <property type="term" value="C:cytosol"/>
    <property type="evidence" value="ECO:0007669"/>
    <property type="project" value="TreeGrafter"/>
</dbReference>
<keyword evidence="5" id="KW-1185">Reference proteome</keyword>
<organism evidence="4 5">
    <name type="scientific">Actinomadura rubrisoli</name>
    <dbReference type="NCBI Taxonomy" id="2530368"/>
    <lineage>
        <taxon>Bacteria</taxon>
        <taxon>Bacillati</taxon>
        <taxon>Actinomycetota</taxon>
        <taxon>Actinomycetes</taxon>
        <taxon>Streptosporangiales</taxon>
        <taxon>Thermomonosporaceae</taxon>
        <taxon>Actinomadura</taxon>
    </lineage>
</organism>
<comment type="caution">
    <text evidence="4">The sequence shown here is derived from an EMBL/GenBank/DDBJ whole genome shotgun (WGS) entry which is preliminary data.</text>
</comment>
<evidence type="ECO:0000256" key="2">
    <source>
        <dbReference type="SAM" id="MobiDB-lite"/>
    </source>
</evidence>
<dbReference type="PANTHER" id="PTHR46797:SF1">
    <property type="entry name" value="METHYLPHOSPHONATE SYNTHASE"/>
    <property type="match status" value="1"/>
</dbReference>
<dbReference type="GO" id="GO:0003677">
    <property type="term" value="F:DNA binding"/>
    <property type="evidence" value="ECO:0007669"/>
    <property type="project" value="UniProtKB-KW"/>
</dbReference>
<dbReference type="Pfam" id="PF01381">
    <property type="entry name" value="HTH_3"/>
    <property type="match status" value="1"/>
</dbReference>
<dbReference type="InterPro" id="IPR014710">
    <property type="entry name" value="RmlC-like_jellyroll"/>
</dbReference>
<sequence length="221" mass="24036">MAVALSAAAGGHTWTPAGSSPARGAAWKEVTVFNRVRQLRKERLMTLETLAERAGVTKSYLSKVERGQSTPSIAVSAALARALGISLDSLFADAEQLADVTVTRAAERQWLTPEDEAGSRYEGIALQASTKQMTPFMLYPPHDAGPVPFRDHPGEEFLFVHHGRAELFFPSRSVVLEPGDSVYFKATTPHKVRSLGPERAALLLTICDDRSVPDTPHPHLP</sequence>
<evidence type="ECO:0000256" key="1">
    <source>
        <dbReference type="ARBA" id="ARBA00023125"/>
    </source>
</evidence>
<dbReference type="PROSITE" id="PS50943">
    <property type="entry name" value="HTH_CROC1"/>
    <property type="match status" value="1"/>
</dbReference>
<dbReference type="Gene3D" id="2.60.120.10">
    <property type="entry name" value="Jelly Rolls"/>
    <property type="match status" value="1"/>
</dbReference>
<dbReference type="InterPro" id="IPR011051">
    <property type="entry name" value="RmlC_Cupin_sf"/>
</dbReference>
<evidence type="ECO:0000313" key="4">
    <source>
        <dbReference type="EMBL" id="TDD86810.1"/>
    </source>
</evidence>
<gene>
    <name evidence="4" type="ORF">E1298_16920</name>
</gene>
<dbReference type="SMART" id="SM00530">
    <property type="entry name" value="HTH_XRE"/>
    <property type="match status" value="1"/>
</dbReference>
<dbReference type="InterPro" id="IPR010982">
    <property type="entry name" value="Lambda_DNA-bd_dom_sf"/>
</dbReference>
<dbReference type="Gene3D" id="1.10.260.40">
    <property type="entry name" value="lambda repressor-like DNA-binding domains"/>
    <property type="match status" value="1"/>
</dbReference>
<evidence type="ECO:0000313" key="5">
    <source>
        <dbReference type="Proteomes" id="UP000294513"/>
    </source>
</evidence>
<dbReference type="InterPro" id="IPR001387">
    <property type="entry name" value="Cro/C1-type_HTH"/>
</dbReference>
<dbReference type="AlphaFoldDB" id="A0A4R5BNR4"/>
<dbReference type="InterPro" id="IPR013096">
    <property type="entry name" value="Cupin_2"/>
</dbReference>
<evidence type="ECO:0000259" key="3">
    <source>
        <dbReference type="PROSITE" id="PS50943"/>
    </source>
</evidence>